<organism evidence="3 4">
    <name type="scientific">Paraburkholderia solisilvae</name>
    <dbReference type="NCBI Taxonomy" id="624376"/>
    <lineage>
        <taxon>Bacteria</taxon>
        <taxon>Pseudomonadati</taxon>
        <taxon>Pseudomonadota</taxon>
        <taxon>Betaproteobacteria</taxon>
        <taxon>Burkholderiales</taxon>
        <taxon>Burkholderiaceae</taxon>
        <taxon>Paraburkholderia</taxon>
    </lineage>
</organism>
<accession>A0A6J5EVA2</accession>
<keyword evidence="2" id="KW-1133">Transmembrane helix</keyword>
<dbReference type="AlphaFoldDB" id="A0A6J5EVA2"/>
<feature type="region of interest" description="Disordered" evidence="1">
    <location>
        <begin position="178"/>
        <end position="211"/>
    </location>
</feature>
<dbReference type="EMBL" id="CADIKF010000071">
    <property type="protein sequence ID" value="CAB3770489.1"/>
    <property type="molecule type" value="Genomic_DNA"/>
</dbReference>
<gene>
    <name evidence="3" type="ORF">LMG29739_05798</name>
</gene>
<feature type="compositionally biased region" description="Basic residues" evidence="1">
    <location>
        <begin position="199"/>
        <end position="211"/>
    </location>
</feature>
<keyword evidence="2" id="KW-0472">Membrane</keyword>
<evidence type="ECO:0000313" key="3">
    <source>
        <dbReference type="EMBL" id="CAB3770489.1"/>
    </source>
</evidence>
<evidence type="ECO:0000256" key="1">
    <source>
        <dbReference type="SAM" id="MobiDB-lite"/>
    </source>
</evidence>
<dbReference type="RefSeq" id="WP_246270622.1">
    <property type="nucleotide sequence ID" value="NZ_CADIKF010000071.1"/>
</dbReference>
<feature type="transmembrane region" description="Helical" evidence="2">
    <location>
        <begin position="38"/>
        <end position="56"/>
    </location>
</feature>
<evidence type="ECO:0000256" key="2">
    <source>
        <dbReference type="SAM" id="Phobius"/>
    </source>
</evidence>
<feature type="compositionally biased region" description="Low complexity" evidence="1">
    <location>
        <begin position="189"/>
        <end position="198"/>
    </location>
</feature>
<protein>
    <recommendedName>
        <fullName evidence="5">SMODS and SLOG-associating 2TM effector domain-containing protein</fullName>
    </recommendedName>
</protein>
<keyword evidence="4" id="KW-1185">Reference proteome</keyword>
<feature type="transmembrane region" description="Helical" evidence="2">
    <location>
        <begin position="62"/>
        <end position="81"/>
    </location>
</feature>
<proteinExistence type="predicted"/>
<dbReference type="Proteomes" id="UP000494329">
    <property type="component" value="Unassembled WGS sequence"/>
</dbReference>
<evidence type="ECO:0008006" key="5">
    <source>
        <dbReference type="Google" id="ProtNLM"/>
    </source>
</evidence>
<name>A0A6J5EVA2_9BURK</name>
<sequence>MTDTDRPLDRRWADMLFGIRRSIRYHQRRRAFFDRCDQWGNVISLIFGSAAIYGVLDKDYHALALIASALVTIISAINLVYGSAQRARLHHDLSREYSGLERQMVGAPSEDVLLRVTDARLEIEADEPPVLHVLNVICHNELLRAERYPRDLLAKVTWWQRFWAPVIDFREDRIVDPGSTAAPADPDQRANASAPAARPVRRRVSRRRGVR</sequence>
<reference evidence="3 4" key="1">
    <citation type="submission" date="2020-04" db="EMBL/GenBank/DDBJ databases">
        <authorList>
            <person name="De Canck E."/>
        </authorList>
    </citation>
    <scope>NUCLEOTIDE SEQUENCE [LARGE SCALE GENOMIC DNA]</scope>
    <source>
        <strain evidence="3 4">LMG 29739</strain>
    </source>
</reference>
<evidence type="ECO:0000313" key="4">
    <source>
        <dbReference type="Proteomes" id="UP000494329"/>
    </source>
</evidence>
<keyword evidence="2" id="KW-0812">Transmembrane</keyword>